<keyword evidence="6 7" id="KW-0472">Membrane</keyword>
<dbReference type="PANTHER" id="PTHR43744">
    <property type="entry name" value="ABC TRANSPORTER PERMEASE PROTEIN MG189-RELATED-RELATED"/>
    <property type="match status" value="1"/>
</dbReference>
<evidence type="ECO:0000256" key="2">
    <source>
        <dbReference type="ARBA" id="ARBA00022448"/>
    </source>
</evidence>
<dbReference type="PANTHER" id="PTHR43744:SF8">
    <property type="entry name" value="SN-GLYCEROL-3-PHOSPHATE TRANSPORT SYSTEM PERMEASE PROTEIN UGPE"/>
    <property type="match status" value="1"/>
</dbReference>
<keyword evidence="3" id="KW-1003">Cell membrane</keyword>
<evidence type="ECO:0000256" key="5">
    <source>
        <dbReference type="ARBA" id="ARBA00022989"/>
    </source>
</evidence>
<evidence type="ECO:0000313" key="8">
    <source>
        <dbReference type="EMBL" id="EGV00973.1"/>
    </source>
</evidence>
<keyword evidence="5 7" id="KW-1133">Transmembrane helix</keyword>
<evidence type="ECO:0000256" key="6">
    <source>
        <dbReference type="ARBA" id="ARBA00023136"/>
    </source>
</evidence>
<gene>
    <name evidence="8" type="ORF">HMPREF9950_0234</name>
</gene>
<comment type="subcellular location">
    <subcellularLocation>
        <location evidence="1">Cell membrane</location>
        <topology evidence="1">Multi-pass membrane protein</topology>
    </subcellularLocation>
</comment>
<keyword evidence="4 7" id="KW-0812">Transmembrane</keyword>
<dbReference type="GO" id="GO:0005886">
    <property type="term" value="C:plasma membrane"/>
    <property type="evidence" value="ECO:0007669"/>
    <property type="project" value="UniProtKB-SubCell"/>
</dbReference>
<organism evidence="8 9">
    <name type="scientific">Streptococcus oralis SK313</name>
    <dbReference type="NCBI Taxonomy" id="1035190"/>
    <lineage>
        <taxon>Bacteria</taxon>
        <taxon>Bacillati</taxon>
        <taxon>Bacillota</taxon>
        <taxon>Bacilli</taxon>
        <taxon>Lactobacillales</taxon>
        <taxon>Streptococcaceae</taxon>
        <taxon>Streptococcus</taxon>
    </lineage>
</organism>
<dbReference type="EMBL" id="AFUU01000004">
    <property type="protein sequence ID" value="EGV00973.1"/>
    <property type="molecule type" value="Genomic_DNA"/>
</dbReference>
<dbReference type="AlphaFoldDB" id="F9Q3Q0"/>
<reference evidence="8 9" key="1">
    <citation type="submission" date="2011-07" db="EMBL/GenBank/DDBJ databases">
        <authorList>
            <person name="Harkins D.M."/>
            <person name="Madupu R."/>
            <person name="Durkin A.S."/>
            <person name="Torralba M."/>
            <person name="Methe B."/>
            <person name="Sutton G.G."/>
            <person name="Nelson K.E."/>
        </authorList>
    </citation>
    <scope>NUCLEOTIDE SEQUENCE [LARGE SCALE GENOMIC DNA]</scope>
    <source>
        <strain evidence="8 9">SK313</strain>
    </source>
</reference>
<dbReference type="InterPro" id="IPR035906">
    <property type="entry name" value="MetI-like_sf"/>
</dbReference>
<dbReference type="Proteomes" id="UP000005621">
    <property type="component" value="Unassembled WGS sequence"/>
</dbReference>
<dbReference type="PATRIC" id="fig|1035190.4.peg.1376"/>
<evidence type="ECO:0000256" key="1">
    <source>
        <dbReference type="ARBA" id="ARBA00004651"/>
    </source>
</evidence>
<comment type="caution">
    <text evidence="8">The sequence shown here is derived from an EMBL/GenBank/DDBJ whole genome shotgun (WGS) entry which is preliminary data.</text>
</comment>
<evidence type="ECO:0000256" key="4">
    <source>
        <dbReference type="ARBA" id="ARBA00022692"/>
    </source>
</evidence>
<name>F9Q3Q0_STROR</name>
<sequence length="110" mass="12477">MKKEEKLNQFWKYVLLIVGGILILVPLLVTVFSSFKTTKDIMNHFFSLPNPFTLSNYERLISDGIGGYFWNSAVITVLSLIVVAFFIPAAAYSIARNMSKKKPLQLCIRS</sequence>
<feature type="transmembrane region" description="Helical" evidence="7">
    <location>
        <begin position="68"/>
        <end position="95"/>
    </location>
</feature>
<evidence type="ECO:0000256" key="7">
    <source>
        <dbReference type="SAM" id="Phobius"/>
    </source>
</evidence>
<proteinExistence type="predicted"/>
<feature type="transmembrane region" description="Helical" evidence="7">
    <location>
        <begin position="12"/>
        <end position="35"/>
    </location>
</feature>
<evidence type="ECO:0000313" key="9">
    <source>
        <dbReference type="Proteomes" id="UP000005621"/>
    </source>
</evidence>
<protein>
    <submittedName>
        <fullName evidence="8">Multiple sugar-binding transport system permease protein MsmG family protein</fullName>
    </submittedName>
</protein>
<evidence type="ECO:0000256" key="3">
    <source>
        <dbReference type="ARBA" id="ARBA00022475"/>
    </source>
</evidence>
<dbReference type="Gene3D" id="1.10.3720.10">
    <property type="entry name" value="MetI-like"/>
    <property type="match status" value="1"/>
</dbReference>
<keyword evidence="2" id="KW-0813">Transport</keyword>
<dbReference type="SUPFAM" id="SSF161098">
    <property type="entry name" value="MetI-like"/>
    <property type="match status" value="1"/>
</dbReference>
<accession>F9Q3Q0</accession>